<dbReference type="InterPro" id="IPR029039">
    <property type="entry name" value="Flavoprotein-like_sf"/>
</dbReference>
<sequence length="161" mass="18819">MNTLIVYASQKGSTADCANYLKEQMMGKVTVLNVEEKIPKLNDFDTIIIGGSIHMMKIQRKITSFCKRNKQQLLEKNLGLFVCCYTTVDDAEFFETFFDKCLLTHAKMTSIFGGEMRYDRLNVIYRKLFQSLNKIEDFRKGFVEPEINYEEIDRFAKAIYE</sequence>
<dbReference type="EMBL" id="JARPYI010000001">
    <property type="protein sequence ID" value="MDT2598524.1"/>
    <property type="molecule type" value="Genomic_DNA"/>
</dbReference>
<dbReference type="PANTHER" id="PTHR38030:SF2">
    <property type="entry name" value="PROTOPORPHYRINOGEN IX DEHYDROGENASE [QUINONE]"/>
    <property type="match status" value="1"/>
</dbReference>
<gene>
    <name evidence="2" type="ORF">P7D85_01985</name>
</gene>
<name>A0ABU3EUH2_9ENTE</name>
<evidence type="ECO:0000313" key="3">
    <source>
        <dbReference type="Proteomes" id="UP001252875"/>
    </source>
</evidence>
<keyword evidence="3" id="KW-1185">Reference proteome</keyword>
<accession>A0ABU3EUH2</accession>
<dbReference type="SUPFAM" id="SSF52218">
    <property type="entry name" value="Flavoproteins"/>
    <property type="match status" value="1"/>
</dbReference>
<evidence type="ECO:0000259" key="1">
    <source>
        <dbReference type="Pfam" id="PF12724"/>
    </source>
</evidence>
<dbReference type="InterPro" id="IPR026816">
    <property type="entry name" value="Flavodoxin_dom"/>
</dbReference>
<reference evidence="2 3" key="1">
    <citation type="submission" date="2023-03" db="EMBL/GenBank/DDBJ databases">
        <authorList>
            <person name="Shen W."/>
            <person name="Cai J."/>
        </authorList>
    </citation>
    <scope>NUCLEOTIDE SEQUENCE [LARGE SCALE GENOMIC DNA]</scope>
    <source>
        <strain evidence="2 3">D6-4</strain>
    </source>
</reference>
<evidence type="ECO:0000313" key="2">
    <source>
        <dbReference type="EMBL" id="MDT2598524.1"/>
    </source>
</evidence>
<dbReference type="Gene3D" id="3.40.50.360">
    <property type="match status" value="1"/>
</dbReference>
<comment type="caution">
    <text evidence="2">The sequence shown here is derived from an EMBL/GenBank/DDBJ whole genome shotgun (WGS) entry which is preliminary data.</text>
</comment>
<dbReference type="RefSeq" id="WP_311821189.1">
    <property type="nucleotide sequence ID" value="NZ_JARPYF010000001.1"/>
</dbReference>
<protein>
    <submittedName>
        <fullName evidence="2">Flavodoxin domain-containing protein</fullName>
    </submittedName>
</protein>
<dbReference type="Pfam" id="PF12724">
    <property type="entry name" value="Flavodoxin_5"/>
    <property type="match status" value="1"/>
</dbReference>
<dbReference type="InterPro" id="IPR052200">
    <property type="entry name" value="Protoporphyrinogen_IX_DH"/>
</dbReference>
<feature type="domain" description="Flavodoxin" evidence="1">
    <location>
        <begin position="4"/>
        <end position="136"/>
    </location>
</feature>
<dbReference type="Proteomes" id="UP001252875">
    <property type="component" value="Unassembled WGS sequence"/>
</dbReference>
<dbReference type="PANTHER" id="PTHR38030">
    <property type="entry name" value="PROTOPORPHYRINOGEN IX DEHYDROGENASE [MENAQUINONE]"/>
    <property type="match status" value="1"/>
</dbReference>
<proteinExistence type="predicted"/>
<organism evidence="2 3">
    <name type="scientific">Enterococcus hulanensis</name>
    <dbReference type="NCBI Taxonomy" id="2559929"/>
    <lineage>
        <taxon>Bacteria</taxon>
        <taxon>Bacillati</taxon>
        <taxon>Bacillota</taxon>
        <taxon>Bacilli</taxon>
        <taxon>Lactobacillales</taxon>
        <taxon>Enterococcaceae</taxon>
        <taxon>Enterococcus</taxon>
    </lineage>
</organism>